<feature type="transmembrane region" description="Helical" evidence="1">
    <location>
        <begin position="34"/>
        <end position="53"/>
    </location>
</feature>
<reference evidence="3 4" key="1">
    <citation type="submission" date="2021-01" db="EMBL/GenBank/DDBJ databases">
        <title>Genomic Encyclopedia of Type Strains, Phase IV (KMG-IV): sequencing the most valuable type-strain genomes for metagenomic binning, comparative biology and taxonomic classification.</title>
        <authorList>
            <person name="Goeker M."/>
        </authorList>
    </citation>
    <scope>NUCLEOTIDE SEQUENCE [LARGE SCALE GENOMIC DNA]</scope>
    <source>
        <strain evidence="3 4">DSM 104297</strain>
    </source>
</reference>
<feature type="transmembrane region" description="Helical" evidence="1">
    <location>
        <begin position="6"/>
        <end position="27"/>
    </location>
</feature>
<feature type="transmembrane region" description="Helical" evidence="1">
    <location>
        <begin position="138"/>
        <end position="157"/>
    </location>
</feature>
<keyword evidence="1" id="KW-0812">Transmembrane</keyword>
<name>A0ABS2QYC5_9BACI</name>
<comment type="caution">
    <text evidence="3">The sequence shown here is derived from an EMBL/GenBank/DDBJ whole genome shotgun (WGS) entry which is preliminary data.</text>
</comment>
<dbReference type="Proteomes" id="UP000809829">
    <property type="component" value="Unassembled WGS sequence"/>
</dbReference>
<dbReference type="Pfam" id="PF04892">
    <property type="entry name" value="VanZ"/>
    <property type="match status" value="1"/>
</dbReference>
<dbReference type="InterPro" id="IPR053150">
    <property type="entry name" value="Teicoplanin_resist-assoc"/>
</dbReference>
<dbReference type="EMBL" id="JAFBFC010000004">
    <property type="protein sequence ID" value="MBM7703726.1"/>
    <property type="molecule type" value="Genomic_DNA"/>
</dbReference>
<keyword evidence="4" id="KW-1185">Reference proteome</keyword>
<organism evidence="3 4">
    <name type="scientific">Priestia iocasae</name>
    <dbReference type="NCBI Taxonomy" id="2291674"/>
    <lineage>
        <taxon>Bacteria</taxon>
        <taxon>Bacillati</taxon>
        <taxon>Bacillota</taxon>
        <taxon>Bacilli</taxon>
        <taxon>Bacillales</taxon>
        <taxon>Bacillaceae</taxon>
        <taxon>Priestia</taxon>
    </lineage>
</organism>
<protein>
    <submittedName>
        <fullName evidence="3">Glycopeptide antibiotics resistance protein</fullName>
    </submittedName>
</protein>
<evidence type="ECO:0000313" key="3">
    <source>
        <dbReference type="EMBL" id="MBM7703726.1"/>
    </source>
</evidence>
<dbReference type="PANTHER" id="PTHR36834">
    <property type="entry name" value="MEMBRANE PROTEIN-RELATED"/>
    <property type="match status" value="1"/>
</dbReference>
<feature type="transmembrane region" description="Helical" evidence="1">
    <location>
        <begin position="169"/>
        <end position="186"/>
    </location>
</feature>
<accession>A0ABS2QYC5</accession>
<sequence length="193" mass="22084">MKKSFIVSVMVSQGLFLLFLPVFIQLFAYLHPMVLLVVWACMTLLVTYGVYAIRKDEIFLSYQIFLALVGIYTIGLLVLLFFRPSEQQYGSINLIPFTTIFFYFSGAVSPLVAFYNLAANLGLFVPYGLWGRRKERTVLQMILLSTLTICFIELTQHLTRRGSLDIDDLLLNVVGVLLGYFLYPLFNKVIHIT</sequence>
<keyword evidence="1" id="KW-1133">Transmembrane helix</keyword>
<feature type="transmembrane region" description="Helical" evidence="1">
    <location>
        <begin position="94"/>
        <end position="118"/>
    </location>
</feature>
<proteinExistence type="predicted"/>
<feature type="domain" description="VanZ-like" evidence="2">
    <location>
        <begin position="71"/>
        <end position="186"/>
    </location>
</feature>
<gene>
    <name evidence="3" type="ORF">JOC83_002575</name>
</gene>
<keyword evidence="1" id="KW-0472">Membrane</keyword>
<evidence type="ECO:0000256" key="1">
    <source>
        <dbReference type="SAM" id="Phobius"/>
    </source>
</evidence>
<evidence type="ECO:0000313" key="4">
    <source>
        <dbReference type="Proteomes" id="UP000809829"/>
    </source>
</evidence>
<dbReference type="RefSeq" id="WP_205187678.1">
    <property type="nucleotide sequence ID" value="NZ_JAFBFC010000004.1"/>
</dbReference>
<dbReference type="InterPro" id="IPR006976">
    <property type="entry name" value="VanZ-like"/>
</dbReference>
<evidence type="ECO:0000259" key="2">
    <source>
        <dbReference type="Pfam" id="PF04892"/>
    </source>
</evidence>
<feature type="transmembrane region" description="Helical" evidence="1">
    <location>
        <begin position="59"/>
        <end position="82"/>
    </location>
</feature>
<dbReference type="PANTHER" id="PTHR36834:SF1">
    <property type="entry name" value="INTEGRAL MEMBRANE PROTEIN"/>
    <property type="match status" value="1"/>
</dbReference>